<feature type="transmembrane region" description="Helical" evidence="5">
    <location>
        <begin position="223"/>
        <end position="238"/>
    </location>
</feature>
<evidence type="ECO:0000256" key="4">
    <source>
        <dbReference type="ARBA" id="ARBA00023136"/>
    </source>
</evidence>
<dbReference type="AlphaFoldDB" id="A0A0G1XNH6"/>
<dbReference type="InterPro" id="IPR051533">
    <property type="entry name" value="WaaL-like"/>
</dbReference>
<dbReference type="Pfam" id="PF04932">
    <property type="entry name" value="Wzy_C"/>
    <property type="match status" value="1"/>
</dbReference>
<keyword evidence="3 5" id="KW-1133">Transmembrane helix</keyword>
<evidence type="ECO:0000256" key="1">
    <source>
        <dbReference type="ARBA" id="ARBA00004141"/>
    </source>
</evidence>
<evidence type="ECO:0000313" key="7">
    <source>
        <dbReference type="EMBL" id="KKW32425.1"/>
    </source>
</evidence>
<feature type="transmembrane region" description="Helical" evidence="5">
    <location>
        <begin position="28"/>
        <end position="48"/>
    </location>
</feature>
<comment type="subcellular location">
    <subcellularLocation>
        <location evidence="1">Membrane</location>
        <topology evidence="1">Multi-pass membrane protein</topology>
    </subcellularLocation>
</comment>
<dbReference type="PANTHER" id="PTHR37422">
    <property type="entry name" value="TEICHURONIC ACID BIOSYNTHESIS PROTEIN TUAE"/>
    <property type="match status" value="1"/>
</dbReference>
<feature type="transmembrane region" description="Helical" evidence="5">
    <location>
        <begin position="125"/>
        <end position="145"/>
    </location>
</feature>
<feature type="transmembrane region" description="Helical" evidence="5">
    <location>
        <begin position="176"/>
        <end position="193"/>
    </location>
</feature>
<keyword evidence="2 5" id="KW-0812">Transmembrane</keyword>
<dbReference type="EMBL" id="LCRI01000024">
    <property type="protein sequence ID" value="KKW32425.1"/>
    <property type="molecule type" value="Genomic_DNA"/>
</dbReference>
<dbReference type="Proteomes" id="UP000034711">
    <property type="component" value="Unassembled WGS sequence"/>
</dbReference>
<feature type="transmembrane region" description="Helical" evidence="5">
    <location>
        <begin position="60"/>
        <end position="82"/>
    </location>
</feature>
<feature type="transmembrane region" description="Helical" evidence="5">
    <location>
        <begin position="356"/>
        <end position="375"/>
    </location>
</feature>
<protein>
    <submittedName>
        <fullName evidence="7">Inorganic carbon transporter</fullName>
    </submittedName>
</protein>
<feature type="transmembrane region" description="Helical" evidence="5">
    <location>
        <begin position="97"/>
        <end position="113"/>
    </location>
</feature>
<feature type="transmembrane region" description="Helical" evidence="5">
    <location>
        <begin position="250"/>
        <end position="271"/>
    </location>
</feature>
<evidence type="ECO:0000256" key="3">
    <source>
        <dbReference type="ARBA" id="ARBA00022989"/>
    </source>
</evidence>
<reference evidence="7 8" key="1">
    <citation type="journal article" date="2015" name="Nature">
        <title>rRNA introns, odd ribosomes, and small enigmatic genomes across a large radiation of phyla.</title>
        <authorList>
            <person name="Brown C.T."/>
            <person name="Hug L.A."/>
            <person name="Thomas B.C."/>
            <person name="Sharon I."/>
            <person name="Castelle C.J."/>
            <person name="Singh A."/>
            <person name="Wilkins M.J."/>
            <person name="Williams K.H."/>
            <person name="Banfield J.F."/>
        </authorList>
    </citation>
    <scope>NUCLEOTIDE SEQUENCE [LARGE SCALE GENOMIC DNA]</scope>
</reference>
<evidence type="ECO:0000313" key="8">
    <source>
        <dbReference type="Proteomes" id="UP000034711"/>
    </source>
</evidence>
<evidence type="ECO:0000259" key="6">
    <source>
        <dbReference type="Pfam" id="PF04932"/>
    </source>
</evidence>
<keyword evidence="4 5" id="KW-0472">Membrane</keyword>
<organism evidence="7 8">
    <name type="scientific">Candidatus Uhrbacteria bacterium GW2011_GWA2_53_10</name>
    <dbReference type="NCBI Taxonomy" id="1618980"/>
    <lineage>
        <taxon>Bacteria</taxon>
        <taxon>Candidatus Uhriibacteriota</taxon>
    </lineage>
</organism>
<dbReference type="GO" id="GO:0016020">
    <property type="term" value="C:membrane"/>
    <property type="evidence" value="ECO:0007669"/>
    <property type="project" value="UniProtKB-SubCell"/>
</dbReference>
<dbReference type="PANTHER" id="PTHR37422:SF13">
    <property type="entry name" value="LIPOPOLYSACCHARIDE BIOSYNTHESIS PROTEIN PA4999-RELATED"/>
    <property type="match status" value="1"/>
</dbReference>
<feature type="transmembrane region" description="Helical" evidence="5">
    <location>
        <begin position="200"/>
        <end position="217"/>
    </location>
</feature>
<evidence type="ECO:0000256" key="5">
    <source>
        <dbReference type="SAM" id="Phobius"/>
    </source>
</evidence>
<sequence length="432" mass="48942">MRYLLVFLALIPLVFDPAADLPYEPPKVFLITSGIFFSLLVVGVLFLIKDQNFSRRDGSVAWHHLDAAVLVYGLTLVISTFLSRDFWSSFFGSEERMIGLYYYLALFALYFFVRRTASENDWKFFLRTTTFVAALGSLYAIMQWFNLDLPSLKHAFPLYGQTGPTRAFSTFGHPNFLGAYLAMVLPFAVYQFFSDSNQRWRIAALVTSVLTLGAILLTYSRGAWLAALAALLWVWFLSKPHPRRWYVERLVPIFLGGCALLAVLVVLRPMIQDLRSAAVYRVVSTVDWQRGSTLARVNEWKFALPYLLERPIFGYGFDTYYDVAILREKDPRESSPDFQGADPSVADRLHNIFLDIAWASGFVGLIAFLALLISAGRTAIERGRSELLRPWIVTVTASLAAYLVGNLFSFDFSLSGLWFFLLLAGLRARPPV</sequence>
<proteinExistence type="predicted"/>
<evidence type="ECO:0000256" key="2">
    <source>
        <dbReference type="ARBA" id="ARBA00022692"/>
    </source>
</evidence>
<feature type="domain" description="O-antigen ligase-related" evidence="6">
    <location>
        <begin position="207"/>
        <end position="369"/>
    </location>
</feature>
<gene>
    <name evidence="7" type="ORF">UY77_C0024G0009</name>
</gene>
<feature type="transmembrane region" description="Helical" evidence="5">
    <location>
        <begin position="387"/>
        <end position="404"/>
    </location>
</feature>
<comment type="caution">
    <text evidence="7">The sequence shown here is derived from an EMBL/GenBank/DDBJ whole genome shotgun (WGS) entry which is preliminary data.</text>
</comment>
<dbReference type="InterPro" id="IPR007016">
    <property type="entry name" value="O-antigen_ligase-rel_domated"/>
</dbReference>
<name>A0A0G1XNH6_9BACT</name>
<accession>A0A0G1XNH6</accession>